<evidence type="ECO:0000313" key="6">
    <source>
        <dbReference type="Proteomes" id="UP000095280"/>
    </source>
</evidence>
<evidence type="ECO:0000259" key="5">
    <source>
        <dbReference type="PROSITE" id="PS50089"/>
    </source>
</evidence>
<dbReference type="InterPro" id="IPR013083">
    <property type="entry name" value="Znf_RING/FYVE/PHD"/>
</dbReference>
<sequence length="174" mass="19367">MGNCLRNCLSTDQVRPNSGSDFFPDSRNQASSESGIVINPIVDQLQRGTRRSSHNSDGVQDPAPLYYLAPGVGRRVDQLSEEEQVRIAKRMGLIGHLPIRHYSCEEDDKDNNPECVICMVEYAEGDPLRCLPCGHGYHRACIDDWLMRSCACPSCNRPADPALLNTFSPQSTDR</sequence>
<protein>
    <submittedName>
        <fullName evidence="7 8">RING-type domain-containing protein</fullName>
    </submittedName>
</protein>
<dbReference type="WBParaSite" id="maker-unitig_16032-snap-gene-0.1-mRNA-1">
    <property type="protein sequence ID" value="maker-unitig_16032-snap-gene-0.1-mRNA-1"/>
    <property type="gene ID" value="maker-unitig_16032-snap-gene-0.1"/>
</dbReference>
<keyword evidence="2 4" id="KW-0863">Zinc-finger</keyword>
<dbReference type="Proteomes" id="UP000095280">
    <property type="component" value="Unplaced"/>
</dbReference>
<dbReference type="AlphaFoldDB" id="A0A1I8I8B9"/>
<dbReference type="CDD" id="cd16468">
    <property type="entry name" value="RING-H2_RNF11"/>
    <property type="match status" value="1"/>
</dbReference>
<feature type="domain" description="RING-type" evidence="5">
    <location>
        <begin position="115"/>
        <end position="156"/>
    </location>
</feature>
<dbReference type="SMART" id="SM00184">
    <property type="entry name" value="RING"/>
    <property type="match status" value="1"/>
</dbReference>
<dbReference type="Pfam" id="PF13639">
    <property type="entry name" value="zf-RING_2"/>
    <property type="match status" value="1"/>
</dbReference>
<evidence type="ECO:0000313" key="8">
    <source>
        <dbReference type="WBParaSite" id="maker-uti_cns_0009897-snap-gene-0.5-mRNA-1"/>
    </source>
</evidence>
<dbReference type="PANTHER" id="PTHR46359">
    <property type="entry name" value="GEO07743P1"/>
    <property type="match status" value="1"/>
</dbReference>
<evidence type="ECO:0000256" key="2">
    <source>
        <dbReference type="ARBA" id="ARBA00022771"/>
    </source>
</evidence>
<dbReference type="GO" id="GO:0061630">
    <property type="term" value="F:ubiquitin protein ligase activity"/>
    <property type="evidence" value="ECO:0007669"/>
    <property type="project" value="TreeGrafter"/>
</dbReference>
<proteinExistence type="predicted"/>
<evidence type="ECO:0000256" key="4">
    <source>
        <dbReference type="PROSITE-ProRule" id="PRU00175"/>
    </source>
</evidence>
<dbReference type="Gene3D" id="3.30.40.10">
    <property type="entry name" value="Zinc/RING finger domain, C3HC4 (zinc finger)"/>
    <property type="match status" value="1"/>
</dbReference>
<evidence type="ECO:0000256" key="1">
    <source>
        <dbReference type="ARBA" id="ARBA00022723"/>
    </source>
</evidence>
<organism evidence="6 9">
    <name type="scientific">Macrostomum lignano</name>
    <dbReference type="NCBI Taxonomy" id="282301"/>
    <lineage>
        <taxon>Eukaryota</taxon>
        <taxon>Metazoa</taxon>
        <taxon>Spiralia</taxon>
        <taxon>Lophotrochozoa</taxon>
        <taxon>Platyhelminthes</taxon>
        <taxon>Rhabditophora</taxon>
        <taxon>Macrostomorpha</taxon>
        <taxon>Macrostomida</taxon>
        <taxon>Macrostomidae</taxon>
        <taxon>Macrostomum</taxon>
    </lineage>
</organism>
<dbReference type="WBParaSite" id="maker-uti_cns_0009897-snap-gene-0.5-mRNA-1">
    <property type="protein sequence ID" value="maker-uti_cns_0009897-snap-gene-0.5-mRNA-1"/>
    <property type="gene ID" value="maker-uti_cns_0009897-snap-gene-0.5"/>
</dbReference>
<dbReference type="WBParaSite" id="maker-uti_cns_0010397-snap-gene-0.3-mRNA-1">
    <property type="protein sequence ID" value="maker-uti_cns_0010397-snap-gene-0.3-mRNA-1"/>
    <property type="gene ID" value="maker-uti_cns_0010397-snap-gene-0.3"/>
</dbReference>
<keyword evidence="3" id="KW-0862">Zinc</keyword>
<dbReference type="InterPro" id="IPR052804">
    <property type="entry name" value="UEC_component"/>
</dbReference>
<evidence type="ECO:0000313" key="9">
    <source>
        <dbReference type="WBParaSite" id="maker-uti_cns_0010397-snap-gene-0.3-mRNA-1"/>
    </source>
</evidence>
<keyword evidence="6" id="KW-1185">Reference proteome</keyword>
<evidence type="ECO:0000313" key="7">
    <source>
        <dbReference type="WBParaSite" id="maker-unitig_16032-snap-gene-0.1-mRNA-1"/>
    </source>
</evidence>
<dbReference type="InterPro" id="IPR001841">
    <property type="entry name" value="Znf_RING"/>
</dbReference>
<reference evidence="7 8" key="1">
    <citation type="submission" date="2016-11" db="UniProtKB">
        <authorList>
            <consortium name="WormBaseParasite"/>
        </authorList>
    </citation>
    <scope>IDENTIFICATION</scope>
</reference>
<dbReference type="STRING" id="282301.A0A1I8I8B9"/>
<dbReference type="OrthoDB" id="9984778at2759"/>
<dbReference type="InterPro" id="IPR042981">
    <property type="entry name" value="RNF11_RING-H2"/>
</dbReference>
<dbReference type="PROSITE" id="PS50089">
    <property type="entry name" value="ZF_RING_2"/>
    <property type="match status" value="1"/>
</dbReference>
<dbReference type="PANTHER" id="PTHR46359:SF2">
    <property type="entry name" value="GEO07743P1"/>
    <property type="match status" value="1"/>
</dbReference>
<dbReference type="GO" id="GO:0006511">
    <property type="term" value="P:ubiquitin-dependent protein catabolic process"/>
    <property type="evidence" value="ECO:0007669"/>
    <property type="project" value="TreeGrafter"/>
</dbReference>
<dbReference type="GO" id="GO:0000151">
    <property type="term" value="C:ubiquitin ligase complex"/>
    <property type="evidence" value="ECO:0007669"/>
    <property type="project" value="TreeGrafter"/>
</dbReference>
<dbReference type="GO" id="GO:0008270">
    <property type="term" value="F:zinc ion binding"/>
    <property type="evidence" value="ECO:0007669"/>
    <property type="project" value="UniProtKB-KW"/>
</dbReference>
<dbReference type="SUPFAM" id="SSF57850">
    <property type="entry name" value="RING/U-box"/>
    <property type="match status" value="1"/>
</dbReference>
<accession>A0A1I8I8B9</accession>
<name>A0A1I8I8B9_9PLAT</name>
<evidence type="ECO:0000256" key="3">
    <source>
        <dbReference type="ARBA" id="ARBA00022833"/>
    </source>
</evidence>
<keyword evidence="1" id="KW-0479">Metal-binding</keyword>